<comment type="caution">
    <text evidence="1">The sequence shown here is derived from an EMBL/GenBank/DDBJ whole genome shotgun (WGS) entry which is preliminary data.</text>
</comment>
<dbReference type="EMBL" id="JBHRZG010000013">
    <property type="protein sequence ID" value="MFC3833779.1"/>
    <property type="molecule type" value="Genomic_DNA"/>
</dbReference>
<dbReference type="Proteomes" id="UP001595803">
    <property type="component" value="Unassembled WGS sequence"/>
</dbReference>
<evidence type="ECO:0000313" key="2">
    <source>
        <dbReference type="Proteomes" id="UP001595803"/>
    </source>
</evidence>
<proteinExistence type="predicted"/>
<reference evidence="2" key="1">
    <citation type="journal article" date="2019" name="Int. J. Syst. Evol. Microbiol.">
        <title>The Global Catalogue of Microorganisms (GCM) 10K type strain sequencing project: providing services to taxonomists for standard genome sequencing and annotation.</title>
        <authorList>
            <consortium name="The Broad Institute Genomics Platform"/>
            <consortium name="The Broad Institute Genome Sequencing Center for Infectious Disease"/>
            <person name="Wu L."/>
            <person name="Ma J."/>
        </authorList>
    </citation>
    <scope>NUCLEOTIDE SEQUENCE [LARGE SCALE GENOMIC DNA]</scope>
    <source>
        <strain evidence="2">CCTCC AB 2017081</strain>
    </source>
</reference>
<evidence type="ECO:0000313" key="1">
    <source>
        <dbReference type="EMBL" id="MFC3833779.1"/>
    </source>
</evidence>
<gene>
    <name evidence="1" type="ORF">ACFOSB_13005</name>
</gene>
<dbReference type="RefSeq" id="WP_322473535.1">
    <property type="nucleotide sequence ID" value="NZ_JBHRZG010000013.1"/>
</dbReference>
<name>A0ABV7Z9U1_9DEIO</name>
<keyword evidence="2" id="KW-1185">Reference proteome</keyword>
<accession>A0ABV7Z9U1</accession>
<organism evidence="1 2">
    <name type="scientific">Deinococcus rufus</name>
    <dbReference type="NCBI Taxonomy" id="2136097"/>
    <lineage>
        <taxon>Bacteria</taxon>
        <taxon>Thermotogati</taxon>
        <taxon>Deinococcota</taxon>
        <taxon>Deinococci</taxon>
        <taxon>Deinococcales</taxon>
        <taxon>Deinococcaceae</taxon>
        <taxon>Deinococcus</taxon>
    </lineage>
</organism>
<protein>
    <submittedName>
        <fullName evidence="1">Uncharacterized protein</fullName>
    </submittedName>
</protein>
<sequence>MNLAQAIAQLYMAFADVPKPVTLDGCPCCTDPAHLHRMVSTPLRLLTVDDLAKYGVKATTTIGDGRDYLYFLPRLLEAVSAEVIGCDAEIILGRLRSGGCPLTVQQHEAVSDFLHAWWAELLTSEDNVCFKVNAVLTSVHLFGEPWASFLREWDTAPLPQAIHQLAWFIKSDVHAMDDVRQFNAFLDTAAEQELAALRSWLLRPEIARRLEVAFFADPDGPVAQDISDALLYLGNPS</sequence>